<comment type="caution">
    <text evidence="2">The sequence shown here is derived from an EMBL/GenBank/DDBJ whole genome shotgun (WGS) entry which is preliminary data.</text>
</comment>
<feature type="compositionally biased region" description="Polar residues" evidence="1">
    <location>
        <begin position="158"/>
        <end position="170"/>
    </location>
</feature>
<feature type="compositionally biased region" description="Gly residues" evidence="1">
    <location>
        <begin position="93"/>
        <end position="102"/>
    </location>
</feature>
<proteinExistence type="predicted"/>
<sequence length="281" mass="28257">PTSGTAGHSISGVESEGAADTAAMVSARRRRRRSMWVTRSTDAMSGGRAGGVDAELTERFFSARSRHDLQSSEDYCTVDEDDVDLGEEASLAAGGGGGGGNGVVRRQTRSRCTSVHTVPEDGSAGALVPRRGTAASSTGNGTNSGNNTSGRPVLRRVSNPSPQALPQQSRPVAPPASAWVATGLKGAVGHLAQIVAGAGGGGGGDVAGGPRLPLGLAPLAVLPGGSDGNDGPQPQSHPHQHPHQERALPQGAGRAKEPVEGIIEGRLQAGPSPSMQEADTG</sequence>
<protein>
    <submittedName>
        <fullName evidence="2">Uncharacterized protein</fullName>
    </submittedName>
</protein>
<name>A0A8J4F3J6_9CHLO</name>
<organism evidence="2 3">
    <name type="scientific">Volvox africanus</name>
    <dbReference type="NCBI Taxonomy" id="51714"/>
    <lineage>
        <taxon>Eukaryota</taxon>
        <taxon>Viridiplantae</taxon>
        <taxon>Chlorophyta</taxon>
        <taxon>core chlorophytes</taxon>
        <taxon>Chlorophyceae</taxon>
        <taxon>CS clade</taxon>
        <taxon>Chlamydomonadales</taxon>
        <taxon>Volvocaceae</taxon>
        <taxon>Volvox</taxon>
    </lineage>
</organism>
<feature type="compositionally biased region" description="Low complexity" evidence="1">
    <location>
        <begin position="208"/>
        <end position="224"/>
    </location>
</feature>
<dbReference type="EMBL" id="BNCO01000032">
    <property type="protein sequence ID" value="GIL58651.1"/>
    <property type="molecule type" value="Genomic_DNA"/>
</dbReference>
<gene>
    <name evidence="2" type="ORF">Vafri_13654</name>
</gene>
<feature type="compositionally biased region" description="Gly residues" evidence="1">
    <location>
        <begin position="197"/>
        <end position="207"/>
    </location>
</feature>
<dbReference type="Proteomes" id="UP000747399">
    <property type="component" value="Unassembled WGS sequence"/>
</dbReference>
<feature type="region of interest" description="Disordered" evidence="1">
    <location>
        <begin position="87"/>
        <end position="176"/>
    </location>
</feature>
<keyword evidence="3" id="KW-1185">Reference proteome</keyword>
<dbReference type="AlphaFoldDB" id="A0A8J4F3J6"/>
<evidence type="ECO:0000256" key="1">
    <source>
        <dbReference type="SAM" id="MobiDB-lite"/>
    </source>
</evidence>
<evidence type="ECO:0000313" key="2">
    <source>
        <dbReference type="EMBL" id="GIL58651.1"/>
    </source>
</evidence>
<feature type="region of interest" description="Disordered" evidence="1">
    <location>
        <begin position="195"/>
        <end position="281"/>
    </location>
</feature>
<feature type="compositionally biased region" description="Low complexity" evidence="1">
    <location>
        <begin position="132"/>
        <end position="150"/>
    </location>
</feature>
<feature type="region of interest" description="Disordered" evidence="1">
    <location>
        <begin position="1"/>
        <end position="50"/>
    </location>
</feature>
<feature type="non-terminal residue" evidence="2">
    <location>
        <position position="1"/>
    </location>
</feature>
<evidence type="ECO:0000313" key="3">
    <source>
        <dbReference type="Proteomes" id="UP000747399"/>
    </source>
</evidence>
<feature type="non-terminal residue" evidence="2">
    <location>
        <position position="281"/>
    </location>
</feature>
<accession>A0A8J4F3J6</accession>
<feature type="compositionally biased region" description="Polar residues" evidence="1">
    <location>
        <begin position="271"/>
        <end position="281"/>
    </location>
</feature>
<reference evidence="2" key="1">
    <citation type="journal article" date="2021" name="Proc. Natl. Acad. Sci. U.S.A.">
        <title>Three genomes in the algal genus Volvox reveal the fate of a haploid sex-determining region after a transition to homothallism.</title>
        <authorList>
            <person name="Yamamoto K."/>
            <person name="Hamaji T."/>
            <person name="Kawai-Toyooka H."/>
            <person name="Matsuzaki R."/>
            <person name="Takahashi F."/>
            <person name="Nishimura Y."/>
            <person name="Kawachi M."/>
            <person name="Noguchi H."/>
            <person name="Minakuchi Y."/>
            <person name="Umen J.G."/>
            <person name="Toyoda A."/>
            <person name="Nozaki H."/>
        </authorList>
    </citation>
    <scope>NUCLEOTIDE SEQUENCE</scope>
    <source>
        <strain evidence="2">NIES-3780</strain>
    </source>
</reference>